<protein>
    <submittedName>
        <fullName evidence="2">Uncharacterized protein</fullName>
    </submittedName>
</protein>
<keyword evidence="1" id="KW-0472">Membrane</keyword>
<feature type="transmembrane region" description="Helical" evidence="1">
    <location>
        <begin position="50"/>
        <end position="70"/>
    </location>
</feature>
<feature type="transmembrane region" description="Helical" evidence="1">
    <location>
        <begin position="22"/>
        <end position="44"/>
    </location>
</feature>
<dbReference type="RefSeq" id="WP_010881722.1">
    <property type="nucleotide sequence ID" value="NC_010741.1"/>
</dbReference>
<reference evidence="2 3" key="1">
    <citation type="journal article" date="2008" name="BMC Microbiol.">
        <title>Complete genome sequence of Treponema pallidum ssp. pallidum strain SS14 determined with oligonucleotide arrays.</title>
        <authorList>
            <person name="Matejkova P."/>
            <person name="Strouhal M."/>
            <person name="Smajs D."/>
            <person name="Norris S.J."/>
            <person name="Palzkill T."/>
            <person name="Petrosino J.F."/>
            <person name="Sodergren E."/>
            <person name="Norton J.E."/>
            <person name="Singh J."/>
            <person name="Richmond T.A."/>
            <person name="Molla M.N."/>
            <person name="Albert T.J."/>
            <person name="Weinstock G.M."/>
        </authorList>
    </citation>
    <scope>NUCLEOTIDE SEQUENCE [LARGE SCALE GENOMIC DNA]</scope>
    <source>
        <strain evidence="2 3">SS14</strain>
    </source>
</reference>
<sequence>MLPYAEVILFLIKKHCIDCGEAFFGIVVLNALCLAGVGYSLLWHQGPGRSVLFVLVLATLYACLCAFCVVRGERGCDTLADTNLRVFTHALREVWLQSLWCALLQCVLFRTGKYVCTYYFARTHSVFTACGILSAWTYALACGALLWFVPVRARYRTHFRQCVYLSARVFFEHPCITFLMVLYSMGVLALSVPMAFLFPGPCGIVLLWQDVLRTLCFRRAWLAAHEGRKAACAPPIPWEQLMCQMRAQSRAHTVGELFSPWKS</sequence>
<evidence type="ECO:0000313" key="2">
    <source>
        <dbReference type="EMBL" id="ACD70700.1"/>
    </source>
</evidence>
<proteinExistence type="predicted"/>
<dbReference type="PATRIC" id="fig|455434.6.peg.278"/>
<dbReference type="AlphaFoldDB" id="A0A0H3BI02"/>
<keyword evidence="1" id="KW-0812">Transmembrane</keyword>
<gene>
    <name evidence="2" type="ordered locus">TPASS_0273</name>
</gene>
<dbReference type="EMBL" id="CP000805">
    <property type="protein sequence ID" value="ACD70700.1"/>
    <property type="molecule type" value="Genomic_DNA"/>
</dbReference>
<feature type="transmembrane region" description="Helical" evidence="1">
    <location>
        <begin position="188"/>
        <end position="208"/>
    </location>
</feature>
<feature type="transmembrane region" description="Helical" evidence="1">
    <location>
        <begin position="126"/>
        <end position="150"/>
    </location>
</feature>
<dbReference type="Proteomes" id="UP000001202">
    <property type="component" value="Chromosome"/>
</dbReference>
<organism evidence="2 3">
    <name type="scientific">Treponema pallidum subsp. pallidum (strain SS14)</name>
    <dbReference type="NCBI Taxonomy" id="455434"/>
    <lineage>
        <taxon>Bacteria</taxon>
        <taxon>Pseudomonadati</taxon>
        <taxon>Spirochaetota</taxon>
        <taxon>Spirochaetia</taxon>
        <taxon>Spirochaetales</taxon>
        <taxon>Treponemataceae</taxon>
        <taxon>Treponema</taxon>
    </lineage>
</organism>
<keyword evidence="1" id="KW-1133">Transmembrane helix</keyword>
<evidence type="ECO:0000313" key="3">
    <source>
        <dbReference type="Proteomes" id="UP000001202"/>
    </source>
</evidence>
<accession>A0A0H3BI02</accession>
<dbReference type="GeneID" id="93876067"/>
<evidence type="ECO:0000256" key="1">
    <source>
        <dbReference type="SAM" id="Phobius"/>
    </source>
</evidence>
<dbReference type="KEGG" id="tpp:TPASS_0273"/>
<name>A0A0H3BI02_TREPS</name>